<gene>
    <name evidence="2" type="ORF">P6P90_07020</name>
</gene>
<keyword evidence="1" id="KW-0812">Transmembrane</keyword>
<sequence>MEACEEFEQLQERIQIWEMILDERLAGCHVWQAIKRIVRTVMIIIPALFLQLILHLGYAKYY</sequence>
<dbReference type="Proteomes" id="UP001218246">
    <property type="component" value="Unassembled WGS sequence"/>
</dbReference>
<evidence type="ECO:0000256" key="1">
    <source>
        <dbReference type="SAM" id="Phobius"/>
    </source>
</evidence>
<feature type="transmembrane region" description="Helical" evidence="1">
    <location>
        <begin position="41"/>
        <end position="59"/>
    </location>
</feature>
<reference evidence="2 3" key="1">
    <citation type="submission" date="2023-04" db="EMBL/GenBank/DDBJ databases">
        <title>Ectobacillus antri isolated from activated sludge.</title>
        <authorList>
            <person name="Yan P."/>
            <person name="Liu X."/>
        </authorList>
    </citation>
    <scope>NUCLEOTIDE SEQUENCE [LARGE SCALE GENOMIC DNA]</scope>
    <source>
        <strain evidence="2 3">C18H</strain>
    </source>
</reference>
<protein>
    <submittedName>
        <fullName evidence="2">Uncharacterized protein</fullName>
    </submittedName>
</protein>
<proteinExistence type="predicted"/>
<keyword evidence="1" id="KW-1133">Transmembrane helix</keyword>
<dbReference type="RefSeq" id="WP_278018635.1">
    <property type="nucleotide sequence ID" value="NZ_JARRRY010000027.1"/>
</dbReference>
<keyword evidence="1" id="KW-0472">Membrane</keyword>
<name>A0ABT6H304_9BACI</name>
<dbReference type="EMBL" id="JARULN010000004">
    <property type="protein sequence ID" value="MDG5753722.1"/>
    <property type="molecule type" value="Genomic_DNA"/>
</dbReference>
<comment type="caution">
    <text evidence="2">The sequence shown here is derived from an EMBL/GenBank/DDBJ whole genome shotgun (WGS) entry which is preliminary data.</text>
</comment>
<keyword evidence="3" id="KW-1185">Reference proteome</keyword>
<evidence type="ECO:0000313" key="3">
    <source>
        <dbReference type="Proteomes" id="UP001218246"/>
    </source>
</evidence>
<organism evidence="2 3">
    <name type="scientific">Ectobacillus antri</name>
    <dbReference type="NCBI Taxonomy" id="2486280"/>
    <lineage>
        <taxon>Bacteria</taxon>
        <taxon>Bacillati</taxon>
        <taxon>Bacillota</taxon>
        <taxon>Bacilli</taxon>
        <taxon>Bacillales</taxon>
        <taxon>Bacillaceae</taxon>
        <taxon>Ectobacillus</taxon>
    </lineage>
</organism>
<evidence type="ECO:0000313" key="2">
    <source>
        <dbReference type="EMBL" id="MDG5753722.1"/>
    </source>
</evidence>
<accession>A0ABT6H304</accession>